<dbReference type="NCBIfam" id="NF045879">
    <property type="entry name" value="ICE_Mbov_0392"/>
    <property type="match status" value="1"/>
</dbReference>
<accession>I5D724</accession>
<proteinExistence type="predicted"/>
<comment type="caution">
    <text evidence="1">The sequence shown here is derived from an EMBL/GenBank/DDBJ whole genome shotgun (WGS) entry which is preliminary data.</text>
</comment>
<protein>
    <submittedName>
        <fullName evidence="1">Uncharacterized protein</fullName>
    </submittedName>
</protein>
<dbReference type="Proteomes" id="UP000003181">
    <property type="component" value="Unassembled WGS sequence"/>
</dbReference>
<dbReference type="OrthoDB" id="399382at2"/>
<dbReference type="EMBL" id="AJPR01000002">
    <property type="protein sequence ID" value="EIN15483.1"/>
    <property type="molecule type" value="Genomic_DNA"/>
</dbReference>
<dbReference type="PATRIC" id="fig|1110504.5.peg.10"/>
<sequence>MMQTERNNETYAKLREKANQFQNEQKQRIYLRIIDEIADIDFSGYNEKLWQKIYAEISKTTDLDKIAGIYKTSLIVSEIIAENTYEQDEYKMLEDFYSESDIHSFDELWDQMDIDLKTYGTEANLDLLVDLIELSEMSSPIKIDGYGRAKPIFDLAPEFVDWLLDQDWYELCPSLYDEDSFVSEFDLYE</sequence>
<dbReference type="STRING" id="1110504.MAGb_0110"/>
<dbReference type="RefSeq" id="WP_004023788.1">
    <property type="nucleotide sequence ID" value="NZ_AJPR01000002.1"/>
</dbReference>
<evidence type="ECO:0000313" key="2">
    <source>
        <dbReference type="Proteomes" id="UP000003181"/>
    </source>
</evidence>
<gene>
    <name evidence="1" type="ORF">MAGb_0110</name>
</gene>
<name>I5D724_MYCAA</name>
<organism evidence="1 2">
    <name type="scientific">Mycoplasmopsis agalactiae 14628</name>
    <dbReference type="NCBI Taxonomy" id="1110504"/>
    <lineage>
        <taxon>Bacteria</taxon>
        <taxon>Bacillati</taxon>
        <taxon>Mycoplasmatota</taxon>
        <taxon>Mycoplasmoidales</taxon>
        <taxon>Metamycoplasmataceae</taxon>
        <taxon>Mycoplasmopsis</taxon>
    </lineage>
</organism>
<dbReference type="AlphaFoldDB" id="I5D724"/>
<evidence type="ECO:0000313" key="1">
    <source>
        <dbReference type="EMBL" id="EIN15483.1"/>
    </source>
</evidence>
<reference evidence="1 2" key="1">
    <citation type="journal article" date="2012" name="Appl. Environ. Microbiol.">
        <title>Emergence of Atypical Mycoplasma agalactiae Strains Harboring a New Prophage and Associated with an Alpine Wild Ungulate Mortality Episode.</title>
        <authorList>
            <person name="Tardy F."/>
            <person name="Baranowski E."/>
            <person name="Nouvel L.X."/>
            <person name="Mick V."/>
            <person name="Manso-Silvan L."/>
            <person name="Thiaucourt F."/>
            <person name="Thebault P."/>
            <person name="Breton M."/>
            <person name="Sirand-Pugnet P."/>
            <person name="Blanchard A."/>
            <person name="Garnier A."/>
            <person name="Gibert P."/>
            <person name="Game Y."/>
            <person name="Poumarat F."/>
            <person name="Citti C."/>
        </authorList>
    </citation>
    <scope>NUCLEOTIDE SEQUENCE [LARGE SCALE GENOMIC DNA]</scope>
    <source>
        <strain evidence="1 2">14628</strain>
    </source>
</reference>